<feature type="binding site" evidence="10">
    <location>
        <position position="146"/>
    </location>
    <ligand>
        <name>[4Fe-4S] cluster</name>
        <dbReference type="ChEBI" id="CHEBI:49883"/>
        <label>2</label>
    </ligand>
</feature>
<evidence type="ECO:0000313" key="15">
    <source>
        <dbReference type="Proteomes" id="UP000063964"/>
    </source>
</evidence>
<dbReference type="InterPro" id="IPR010207">
    <property type="entry name" value="Elect_transpt_cplx_RnfB/RsxB"/>
</dbReference>
<keyword evidence="8 10" id="KW-0411">Iron-sulfur</keyword>
<evidence type="ECO:0000313" key="14">
    <source>
        <dbReference type="EMBL" id="AMD92920.1"/>
    </source>
</evidence>
<dbReference type="Pfam" id="PF00037">
    <property type="entry name" value="Fer4"/>
    <property type="match status" value="1"/>
</dbReference>
<feature type="binding site" evidence="10">
    <location>
        <position position="179"/>
    </location>
    <ligand>
        <name>[4Fe-4S] cluster</name>
        <dbReference type="ChEBI" id="CHEBI:49883"/>
        <label>2</label>
    </ligand>
</feature>
<feature type="binding site" evidence="10">
    <location>
        <position position="169"/>
    </location>
    <ligand>
        <name>[4Fe-4S] cluster</name>
        <dbReference type="ChEBI" id="CHEBI:49883"/>
        <label>3</label>
    </ligand>
</feature>
<dbReference type="PROSITE" id="PS51379">
    <property type="entry name" value="4FE4S_FER_2"/>
    <property type="match status" value="2"/>
</dbReference>
<protein>
    <recommendedName>
        <fullName evidence="10">Ion-translocating oxidoreductase complex subunit B</fullName>
        <ecNumber evidence="10">7.-.-.-</ecNumber>
    </recommendedName>
    <alternativeName>
        <fullName evidence="10">Rnf electron transport complex subunit B</fullName>
    </alternativeName>
</protein>
<evidence type="ECO:0000256" key="4">
    <source>
        <dbReference type="ARBA" id="ARBA00022737"/>
    </source>
</evidence>
<keyword evidence="4 10" id="KW-0677">Repeat</keyword>
<evidence type="ECO:0000256" key="6">
    <source>
        <dbReference type="ARBA" id="ARBA00022982"/>
    </source>
</evidence>
<feature type="region of interest" description="Hydrophobic" evidence="10">
    <location>
        <begin position="1"/>
        <end position="24"/>
    </location>
</feature>
<proteinExistence type="inferred from homology"/>
<evidence type="ECO:0000256" key="3">
    <source>
        <dbReference type="ARBA" id="ARBA00022723"/>
    </source>
</evidence>
<keyword evidence="9 10" id="KW-0472">Membrane</keyword>
<feature type="binding site" evidence="10">
    <location>
        <position position="47"/>
    </location>
    <ligand>
        <name>[4Fe-4S] cluster</name>
        <dbReference type="ChEBI" id="CHEBI:49883"/>
        <label>1</label>
    </ligand>
</feature>
<dbReference type="NCBIfam" id="NF005503">
    <property type="entry name" value="PRK07118.1-2"/>
    <property type="match status" value="1"/>
</dbReference>
<feature type="binding site" evidence="10">
    <location>
        <position position="136"/>
    </location>
    <ligand>
        <name>[4Fe-4S] cluster</name>
        <dbReference type="ChEBI" id="CHEBI:49883"/>
        <label>2</label>
    </ligand>
</feature>
<evidence type="ECO:0000256" key="7">
    <source>
        <dbReference type="ARBA" id="ARBA00023004"/>
    </source>
</evidence>
<dbReference type="PANTHER" id="PTHR43560">
    <property type="entry name" value="ION-TRANSLOCATING OXIDOREDUCTASE COMPLEX SUBUNIT B"/>
    <property type="match status" value="1"/>
</dbReference>
<comment type="subcellular location">
    <subcellularLocation>
        <location evidence="10">Cell membrane</location>
    </subcellularLocation>
</comment>
<dbReference type="RefSeq" id="WP_066605345.1">
    <property type="nucleotide sequence ID" value="NZ_CP014230.1"/>
</dbReference>
<comment type="function">
    <text evidence="10">Part of a membrane-bound complex that couples electron transfer with translocation of ions across the membrane.</text>
</comment>
<dbReference type="GO" id="GO:0051539">
    <property type="term" value="F:4 iron, 4 sulfur cluster binding"/>
    <property type="evidence" value="ECO:0007669"/>
    <property type="project" value="UniProtKB-UniRule"/>
</dbReference>
<evidence type="ECO:0000256" key="2">
    <source>
        <dbReference type="ARBA" id="ARBA00022485"/>
    </source>
</evidence>
<feature type="compositionally biased region" description="Basic and acidic residues" evidence="11">
    <location>
        <begin position="284"/>
        <end position="295"/>
    </location>
</feature>
<keyword evidence="1 10" id="KW-0813">Transport</keyword>
<dbReference type="AlphaFoldDB" id="A0A0X8JQ77"/>
<dbReference type="PANTHER" id="PTHR43560:SF1">
    <property type="entry name" value="ION-TRANSLOCATING OXIDOREDUCTASE COMPLEX SUBUNIT B"/>
    <property type="match status" value="1"/>
</dbReference>
<comment type="similarity">
    <text evidence="10">Belongs to the 4Fe4S bacterial-type ferredoxin family. RnfB subfamily.</text>
</comment>
<sequence length="295" mass="31264">MITVSVLTLFGLGFVSAAILAIASKVLYVEEDPRIEVVTEALPGANCGGCGFAGCEAYAIAVINDPDMAPDKCCAGGPDVAIRVAELTGKAAGDSEPRVMFRRCMKVEGQVARKYDYAGVMTCAAAKMLGGGPDACSYSCMGFGDCARACPFDAMWLEDGMVRISPSKCTSCGTCAKICPNGILELIPRRARVMVFCSSRDKGKAVRDVCGVGCISCGACIKKCPAQCIRLEDDRIVIDHKACLDYGPSCEEVCVEKCPRKILRCLNPEQIADAPETEPAGYPEESHVAELRAGE</sequence>
<evidence type="ECO:0000256" key="5">
    <source>
        <dbReference type="ARBA" id="ARBA00022967"/>
    </source>
</evidence>
<dbReference type="KEGG" id="doa:AXF15_07260"/>
<dbReference type="HAMAP" id="MF_00463">
    <property type="entry name" value="RsxB_RnfB"/>
    <property type="match status" value="1"/>
</dbReference>
<dbReference type="PROSITE" id="PS00198">
    <property type="entry name" value="4FE4S_FER_1"/>
    <property type="match status" value="2"/>
</dbReference>
<dbReference type="SUPFAM" id="SSF54862">
    <property type="entry name" value="4Fe-4S ferredoxins"/>
    <property type="match status" value="2"/>
</dbReference>
<feature type="binding site" evidence="10">
    <location>
        <position position="55"/>
    </location>
    <ligand>
        <name>[4Fe-4S] cluster</name>
        <dbReference type="ChEBI" id="CHEBI:49883"/>
        <label>1</label>
    </ligand>
</feature>
<comment type="subunit">
    <text evidence="10">The complex is composed of six subunits: RnfA, RnfB, RnfC, RnfD, RnfE and RnfG.</text>
</comment>
<dbReference type="Gene3D" id="3.30.70.20">
    <property type="match status" value="2"/>
</dbReference>
<dbReference type="Proteomes" id="UP000063964">
    <property type="component" value="Chromosome"/>
</dbReference>
<keyword evidence="5 10" id="KW-1278">Translocase</keyword>
<keyword evidence="15" id="KW-1185">Reference proteome</keyword>
<comment type="cofactor">
    <cofactor evidence="10">
        <name>[4Fe-4S] cluster</name>
        <dbReference type="ChEBI" id="CHEBI:49883"/>
    </cofactor>
    <text evidence="10">Binds 3 [4Fe-4S] clusters.</text>
</comment>
<keyword evidence="6 10" id="KW-0249">Electron transport</keyword>
<keyword evidence="7 10" id="KW-0408">Iron</keyword>
<feature type="binding site" evidence="10">
    <location>
        <position position="50"/>
    </location>
    <ligand>
        <name>[4Fe-4S] cluster</name>
        <dbReference type="ChEBI" id="CHEBI:49883"/>
        <label>1</label>
    </ligand>
</feature>
<dbReference type="GO" id="GO:0046872">
    <property type="term" value="F:metal ion binding"/>
    <property type="evidence" value="ECO:0007669"/>
    <property type="project" value="UniProtKB-KW"/>
</dbReference>
<evidence type="ECO:0000259" key="12">
    <source>
        <dbReference type="PROSITE" id="PS51379"/>
    </source>
</evidence>
<evidence type="ECO:0000256" key="9">
    <source>
        <dbReference type="ARBA" id="ARBA00023136"/>
    </source>
</evidence>
<keyword evidence="3 10" id="KW-0479">Metal-binding</keyword>
<gene>
    <name evidence="10" type="primary">rnfB</name>
    <name evidence="14" type="ORF">AXF15_07260</name>
</gene>
<feature type="region of interest" description="Disordered" evidence="11">
    <location>
        <begin position="274"/>
        <end position="295"/>
    </location>
</feature>
<dbReference type="GO" id="GO:0005886">
    <property type="term" value="C:plasma membrane"/>
    <property type="evidence" value="ECO:0007669"/>
    <property type="project" value="UniProtKB-SubCell"/>
</dbReference>
<dbReference type="GO" id="GO:0009055">
    <property type="term" value="F:electron transfer activity"/>
    <property type="evidence" value="ECO:0007669"/>
    <property type="project" value="InterPro"/>
</dbReference>
<feature type="binding site" evidence="10">
    <location>
        <position position="73"/>
    </location>
    <ligand>
        <name>[4Fe-4S] cluster</name>
        <dbReference type="ChEBI" id="CHEBI:49883"/>
        <label>1</label>
    </ligand>
</feature>
<reference evidence="15" key="1">
    <citation type="submission" date="2016-02" db="EMBL/GenBank/DDBJ databases">
        <authorList>
            <person name="Holder M.E."/>
            <person name="Ajami N.J."/>
            <person name="Petrosino J.F."/>
        </authorList>
    </citation>
    <scope>NUCLEOTIDE SEQUENCE [LARGE SCALE GENOMIC DNA]</scope>
    <source>
        <strain evidence="15">DSM 12838</strain>
    </source>
</reference>
<dbReference type="EMBL" id="CP014230">
    <property type="protein sequence ID" value="AMD92920.1"/>
    <property type="molecule type" value="Genomic_DNA"/>
</dbReference>
<feature type="binding site" evidence="10">
    <location>
        <position position="150"/>
    </location>
    <ligand>
        <name>[4Fe-4S] cluster</name>
        <dbReference type="ChEBI" id="CHEBI:49883"/>
        <label>3</label>
    </ligand>
</feature>
<dbReference type="GO" id="GO:0022900">
    <property type="term" value="P:electron transport chain"/>
    <property type="evidence" value="ECO:0007669"/>
    <property type="project" value="UniProtKB-UniRule"/>
</dbReference>
<evidence type="ECO:0000256" key="11">
    <source>
        <dbReference type="SAM" id="MobiDB-lite"/>
    </source>
</evidence>
<dbReference type="EC" id="7.-.-.-" evidence="10"/>
<dbReference type="InterPro" id="IPR017896">
    <property type="entry name" value="4Fe4S_Fe-S-bd"/>
</dbReference>
<feature type="domain" description="4Fe-4S ferredoxin-type" evidence="12">
    <location>
        <begin position="203"/>
        <end position="234"/>
    </location>
</feature>
<dbReference type="Gene3D" id="1.10.15.40">
    <property type="entry name" value="Electron transport complex subunit B, putative Fe-S cluster"/>
    <property type="match status" value="1"/>
</dbReference>
<feature type="domain" description="4Fe-4S" evidence="13">
    <location>
        <begin position="30"/>
        <end position="90"/>
    </location>
</feature>
<feature type="domain" description="4Fe-4S ferredoxin-type" evidence="12">
    <location>
        <begin position="160"/>
        <end position="189"/>
    </location>
</feature>
<evidence type="ECO:0000259" key="13">
    <source>
        <dbReference type="PROSITE" id="PS51656"/>
    </source>
</evidence>
<dbReference type="InterPro" id="IPR007202">
    <property type="entry name" value="4Fe-4S_dom"/>
</dbReference>
<name>A0A0X8JQ77_9BACT</name>
<dbReference type="Pfam" id="PF04060">
    <property type="entry name" value="FeS"/>
    <property type="match status" value="1"/>
</dbReference>
<dbReference type="OrthoDB" id="9789936at2"/>
<comment type="caution">
    <text evidence="10">Lacks conserved residue(s) required for the propagation of feature annotation.</text>
</comment>
<dbReference type="PROSITE" id="PS51656">
    <property type="entry name" value="4FE4S"/>
    <property type="match status" value="1"/>
</dbReference>
<feature type="binding site" evidence="10">
    <location>
        <position position="140"/>
    </location>
    <ligand>
        <name>[4Fe-4S] cluster</name>
        <dbReference type="ChEBI" id="CHEBI:49883"/>
        <label>2</label>
    </ligand>
</feature>
<keyword evidence="10" id="KW-1003">Cell membrane</keyword>
<keyword evidence="2 10" id="KW-0004">4Fe-4S</keyword>
<dbReference type="InterPro" id="IPR050395">
    <property type="entry name" value="4Fe4S_Ferredoxin_RnfB"/>
</dbReference>
<evidence type="ECO:0000256" key="1">
    <source>
        <dbReference type="ARBA" id="ARBA00022448"/>
    </source>
</evidence>
<feature type="binding site" evidence="10">
    <location>
        <position position="172"/>
    </location>
    <ligand>
        <name>[4Fe-4S] cluster</name>
        <dbReference type="ChEBI" id="CHEBI:49883"/>
        <label>3</label>
    </ligand>
</feature>
<accession>A0A0X8JQ77</accession>
<evidence type="ECO:0000256" key="8">
    <source>
        <dbReference type="ARBA" id="ARBA00023014"/>
    </source>
</evidence>
<dbReference type="InterPro" id="IPR017900">
    <property type="entry name" value="4Fe4S_Fe_S_CS"/>
</dbReference>
<organism evidence="14 15">
    <name type="scientific">Desulfomicrobium orale DSM 12838</name>
    <dbReference type="NCBI Taxonomy" id="888061"/>
    <lineage>
        <taxon>Bacteria</taxon>
        <taxon>Pseudomonadati</taxon>
        <taxon>Thermodesulfobacteriota</taxon>
        <taxon>Desulfovibrionia</taxon>
        <taxon>Desulfovibrionales</taxon>
        <taxon>Desulfomicrobiaceae</taxon>
        <taxon>Desulfomicrobium</taxon>
    </lineage>
</organism>
<feature type="binding site" evidence="10">
    <location>
        <position position="175"/>
    </location>
    <ligand>
        <name>[4Fe-4S] cluster</name>
        <dbReference type="ChEBI" id="CHEBI:49883"/>
        <label>3</label>
    </ligand>
</feature>
<dbReference type="STRING" id="888061.AXF15_07260"/>
<evidence type="ECO:0000256" key="10">
    <source>
        <dbReference type="HAMAP-Rule" id="MF_00463"/>
    </source>
</evidence>